<dbReference type="InterPro" id="IPR000160">
    <property type="entry name" value="GGDEF_dom"/>
</dbReference>
<keyword evidence="3" id="KW-1185">Reference proteome</keyword>
<protein>
    <recommendedName>
        <fullName evidence="1">GGDEF domain-containing protein</fullName>
    </recommendedName>
</protein>
<dbReference type="Gene3D" id="3.30.450.20">
    <property type="entry name" value="PAS domain"/>
    <property type="match status" value="1"/>
</dbReference>
<proteinExistence type="predicted"/>
<dbReference type="RefSeq" id="WP_129151732.1">
    <property type="nucleotide sequence ID" value="NZ_JBHSDO010000012.1"/>
</dbReference>
<dbReference type="AlphaFoldDB" id="A0A4Q1HID1"/>
<name>A0A4Q1HID1_9BURK</name>
<dbReference type="PANTHER" id="PTHR46663">
    <property type="entry name" value="DIGUANYLATE CYCLASE DGCT-RELATED"/>
    <property type="match status" value="1"/>
</dbReference>
<dbReference type="PANTHER" id="PTHR46663:SF3">
    <property type="entry name" value="SLL0267 PROTEIN"/>
    <property type="match status" value="1"/>
</dbReference>
<dbReference type="CDD" id="cd00130">
    <property type="entry name" value="PAS"/>
    <property type="match status" value="1"/>
</dbReference>
<dbReference type="SUPFAM" id="SSF55073">
    <property type="entry name" value="Nucleotide cyclase"/>
    <property type="match status" value="1"/>
</dbReference>
<comment type="caution">
    <text evidence="2">The sequence shown here is derived from an EMBL/GenBank/DDBJ whole genome shotgun (WGS) entry which is preliminary data.</text>
</comment>
<dbReference type="InterPro" id="IPR029787">
    <property type="entry name" value="Nucleotide_cyclase"/>
</dbReference>
<dbReference type="NCBIfam" id="TIGR00254">
    <property type="entry name" value="GGDEF"/>
    <property type="match status" value="1"/>
</dbReference>
<reference evidence="2 3" key="1">
    <citation type="journal article" date="2017" name="Int. J. Syst. Evol. Microbiol.">
        <title>Achromobacter aloeverae sp. nov., isolated from the root of Aloe vera (L.) Burm.f.</title>
        <authorList>
            <person name="Kuncharoen N."/>
            <person name="Muramatsu Y."/>
            <person name="Shibata C."/>
            <person name="Kamakura Y."/>
            <person name="Nakagawa Y."/>
            <person name="Tanasupawat S."/>
        </authorList>
    </citation>
    <scope>NUCLEOTIDE SEQUENCE [LARGE SCALE GENOMIC DNA]</scope>
    <source>
        <strain evidence="2 3">AVA-1</strain>
    </source>
</reference>
<dbReference type="Proteomes" id="UP000290849">
    <property type="component" value="Unassembled WGS sequence"/>
</dbReference>
<evidence type="ECO:0000313" key="2">
    <source>
        <dbReference type="EMBL" id="RXN86731.1"/>
    </source>
</evidence>
<evidence type="ECO:0000259" key="1">
    <source>
        <dbReference type="PROSITE" id="PS50887"/>
    </source>
</evidence>
<dbReference type="InterPro" id="IPR052163">
    <property type="entry name" value="DGC-Regulatory_Protein"/>
</dbReference>
<feature type="domain" description="GGDEF" evidence="1">
    <location>
        <begin position="180"/>
        <end position="314"/>
    </location>
</feature>
<dbReference type="Pfam" id="PF00990">
    <property type="entry name" value="GGDEF"/>
    <property type="match status" value="1"/>
</dbReference>
<dbReference type="EMBL" id="PYAL01000005">
    <property type="protein sequence ID" value="RXN86731.1"/>
    <property type="molecule type" value="Genomic_DNA"/>
</dbReference>
<dbReference type="PROSITE" id="PS50887">
    <property type="entry name" value="GGDEF"/>
    <property type="match status" value="1"/>
</dbReference>
<dbReference type="CDD" id="cd01949">
    <property type="entry name" value="GGDEF"/>
    <property type="match status" value="1"/>
</dbReference>
<organism evidence="2 3">
    <name type="scientific">Achromobacter aloeverae</name>
    <dbReference type="NCBI Taxonomy" id="1750518"/>
    <lineage>
        <taxon>Bacteria</taxon>
        <taxon>Pseudomonadati</taxon>
        <taxon>Pseudomonadota</taxon>
        <taxon>Betaproteobacteria</taxon>
        <taxon>Burkholderiales</taxon>
        <taxon>Alcaligenaceae</taxon>
        <taxon>Achromobacter</taxon>
    </lineage>
</organism>
<dbReference type="SMART" id="SM00091">
    <property type="entry name" value="PAS"/>
    <property type="match status" value="1"/>
</dbReference>
<dbReference type="GO" id="GO:0006355">
    <property type="term" value="P:regulation of DNA-templated transcription"/>
    <property type="evidence" value="ECO:0007669"/>
    <property type="project" value="InterPro"/>
</dbReference>
<dbReference type="Gene3D" id="3.30.70.270">
    <property type="match status" value="1"/>
</dbReference>
<dbReference type="NCBIfam" id="TIGR00229">
    <property type="entry name" value="sensory_box"/>
    <property type="match status" value="1"/>
</dbReference>
<dbReference type="Pfam" id="PF00989">
    <property type="entry name" value="PAS"/>
    <property type="match status" value="1"/>
</dbReference>
<dbReference type="SUPFAM" id="SSF55785">
    <property type="entry name" value="PYP-like sensor domain (PAS domain)"/>
    <property type="match status" value="1"/>
</dbReference>
<dbReference type="InterPro" id="IPR013767">
    <property type="entry name" value="PAS_fold"/>
</dbReference>
<dbReference type="InterPro" id="IPR043128">
    <property type="entry name" value="Rev_trsase/Diguanyl_cyclase"/>
</dbReference>
<dbReference type="InterPro" id="IPR000014">
    <property type="entry name" value="PAS"/>
</dbReference>
<sequence>MAREANPSANPGASTAGTDASRRLALRAAAFDLAPQAIVLTDARGVVMDVNAAFERATDCKGEDLRGQRLWRLQPGIHRRTPYRAVLEAVADAGTWQGEFWVRWRDGGFRPEWVAVNARRDGYGTTVGYIATFMDSGDMAPAQREMAHMALHDPLTGLPNRRLLMSRLQAALGGYREPPRCGAALFIDLDGFKQVNDAYGHRAGDELLKAVAARMSGRLRRVDTLARLGGDEFVIVLDGPDGELAAETVAREILELLQAPFDLETWQGIRVGASIGITLFPQDGATPEQILDCADKALYAAKAAGKGHFRFSGHSGRGAMAPTAEC</sequence>
<accession>A0A4Q1HID1</accession>
<evidence type="ECO:0000313" key="3">
    <source>
        <dbReference type="Proteomes" id="UP000290849"/>
    </source>
</evidence>
<gene>
    <name evidence="2" type="ORF">C7R54_17550</name>
</gene>
<dbReference type="InterPro" id="IPR035965">
    <property type="entry name" value="PAS-like_dom_sf"/>
</dbReference>
<dbReference type="OrthoDB" id="9812260at2"/>
<dbReference type="SMART" id="SM00267">
    <property type="entry name" value="GGDEF"/>
    <property type="match status" value="1"/>
</dbReference>